<dbReference type="Pfam" id="PF14360">
    <property type="entry name" value="PAP2_C"/>
    <property type="match status" value="1"/>
</dbReference>
<evidence type="ECO:0000313" key="12">
    <source>
        <dbReference type="EMBL" id="CAH0772134.1"/>
    </source>
</evidence>
<gene>
    <name evidence="12" type="ORF">BEMITA_LOCUS8782</name>
</gene>
<feature type="transmembrane region" description="Helical" evidence="10">
    <location>
        <begin position="370"/>
        <end position="388"/>
    </location>
</feature>
<evidence type="ECO:0000256" key="9">
    <source>
        <dbReference type="SAM" id="MobiDB-lite"/>
    </source>
</evidence>
<keyword evidence="5" id="KW-0746">Sphingolipid metabolism</keyword>
<dbReference type="GO" id="GO:0033188">
    <property type="term" value="F:sphingomyelin synthase activity"/>
    <property type="evidence" value="ECO:0007669"/>
    <property type="project" value="TreeGrafter"/>
</dbReference>
<evidence type="ECO:0000256" key="8">
    <source>
        <dbReference type="ARBA" id="ARBA00023136"/>
    </source>
</evidence>
<evidence type="ECO:0000259" key="11">
    <source>
        <dbReference type="Pfam" id="PF14360"/>
    </source>
</evidence>
<feature type="transmembrane region" description="Helical" evidence="10">
    <location>
        <begin position="175"/>
        <end position="196"/>
    </location>
</feature>
<keyword evidence="8 10" id="KW-0472">Membrane</keyword>
<dbReference type="GO" id="GO:0047493">
    <property type="term" value="F:ceramide cholinephosphotransferase activity"/>
    <property type="evidence" value="ECO:0007669"/>
    <property type="project" value="TreeGrafter"/>
</dbReference>
<dbReference type="GO" id="GO:0005886">
    <property type="term" value="C:plasma membrane"/>
    <property type="evidence" value="ECO:0007669"/>
    <property type="project" value="TreeGrafter"/>
</dbReference>
<keyword evidence="4 10" id="KW-0812">Transmembrane</keyword>
<feature type="transmembrane region" description="Helical" evidence="10">
    <location>
        <begin position="222"/>
        <end position="244"/>
    </location>
</feature>
<keyword evidence="3" id="KW-0808">Transferase</keyword>
<proteinExistence type="inferred from homology"/>
<reference evidence="12" key="1">
    <citation type="submission" date="2021-12" db="EMBL/GenBank/DDBJ databases">
        <authorList>
            <person name="King R."/>
        </authorList>
    </citation>
    <scope>NUCLEOTIDE SEQUENCE</scope>
</reference>
<feature type="transmembrane region" description="Helical" evidence="10">
    <location>
        <begin position="321"/>
        <end position="338"/>
    </location>
</feature>
<comment type="subcellular location">
    <subcellularLocation>
        <location evidence="1">Membrane</location>
        <topology evidence="1">Multi-pass membrane protein</topology>
    </subcellularLocation>
</comment>
<dbReference type="PANTHER" id="PTHR21290">
    <property type="entry name" value="SPHINGOMYELIN SYNTHETASE"/>
    <property type="match status" value="1"/>
</dbReference>
<evidence type="ECO:0000256" key="7">
    <source>
        <dbReference type="ARBA" id="ARBA00023098"/>
    </source>
</evidence>
<evidence type="ECO:0000256" key="2">
    <source>
        <dbReference type="ARBA" id="ARBA00005441"/>
    </source>
</evidence>
<keyword evidence="13" id="KW-1185">Reference proteome</keyword>
<name>A0A9P0G5D3_BEMTA</name>
<feature type="domain" description="Sphingomyelin synthase-like" evidence="11">
    <location>
        <begin position="318"/>
        <end position="390"/>
    </location>
</feature>
<comment type="similarity">
    <text evidence="2">Belongs to the sphingomyelin synthase family.</text>
</comment>
<dbReference type="GO" id="GO:0005789">
    <property type="term" value="C:endoplasmic reticulum membrane"/>
    <property type="evidence" value="ECO:0007669"/>
    <property type="project" value="TreeGrafter"/>
</dbReference>
<feature type="region of interest" description="Disordered" evidence="9">
    <location>
        <begin position="1"/>
        <end position="99"/>
    </location>
</feature>
<dbReference type="GO" id="GO:0006686">
    <property type="term" value="P:sphingomyelin biosynthetic process"/>
    <property type="evidence" value="ECO:0007669"/>
    <property type="project" value="TreeGrafter"/>
</dbReference>
<feature type="transmembrane region" description="Helical" evidence="10">
    <location>
        <begin position="256"/>
        <end position="278"/>
    </location>
</feature>
<dbReference type="GO" id="GO:0000139">
    <property type="term" value="C:Golgi membrane"/>
    <property type="evidence" value="ECO:0007669"/>
    <property type="project" value="TreeGrafter"/>
</dbReference>
<dbReference type="AlphaFoldDB" id="A0A9P0G5D3"/>
<evidence type="ECO:0000256" key="4">
    <source>
        <dbReference type="ARBA" id="ARBA00022692"/>
    </source>
</evidence>
<evidence type="ECO:0000256" key="5">
    <source>
        <dbReference type="ARBA" id="ARBA00022919"/>
    </source>
</evidence>
<keyword evidence="6 10" id="KW-1133">Transmembrane helix</keyword>
<feature type="compositionally biased region" description="Polar residues" evidence="9">
    <location>
        <begin position="71"/>
        <end position="84"/>
    </location>
</feature>
<dbReference type="PANTHER" id="PTHR21290:SF27">
    <property type="entry name" value="PHOSPHATIDYLCHOLINE:CERAMIDE CHOLINEPHOSPHOTRANSFERASE 1"/>
    <property type="match status" value="1"/>
</dbReference>
<keyword evidence="7" id="KW-0443">Lipid metabolism</keyword>
<feature type="transmembrane region" description="Helical" evidence="10">
    <location>
        <begin position="409"/>
        <end position="426"/>
    </location>
</feature>
<evidence type="ECO:0000256" key="6">
    <source>
        <dbReference type="ARBA" id="ARBA00022989"/>
    </source>
</evidence>
<sequence>MVLESKAAGSHIDYGSIASKRQSREAESECGEGADSGADTGPGTGEGTGAGTGTAGTDGTTTGTPLVSIHDTASTPNGQQQQQPGDAHSKPDQSMTQSHGMNDLYQRQPLLSNAKTTDRGSSWSDKNGTSINAQPVYSDEDEHQSSSFNPNGAIRIDIPQPACEKNRFPKEIWKTFIALLLLLLNFILTTVVLALVHDKVPDRKIYKPLPDVFLESVPAQDWALDVSEILIMVSTTIASLVVLFHKHRFIVMRRLFLLLALLYFMRSVTMYVTVMPVASTTYTCSPKSNETDTILIAKRVIQLFSGFGLSINGKHTYCGDYIYSGHTTILVISYLTVAEYSPKKFIVLHWTSFCMSLIGIIMVLVAHGHYTVDVIIAYFVTTWLFWTYHTLANHSFLKQSSSRNHLSKVWWFRLFLFFECNIGAPVPRQYDWPLPWPRRCLSKHPNRDS</sequence>
<dbReference type="InterPro" id="IPR025749">
    <property type="entry name" value="Sphingomyelin_synth-like_dom"/>
</dbReference>
<feature type="compositionally biased region" description="Polar residues" evidence="9">
    <location>
        <begin position="114"/>
        <end position="135"/>
    </location>
</feature>
<evidence type="ECO:0000256" key="3">
    <source>
        <dbReference type="ARBA" id="ARBA00022679"/>
    </source>
</evidence>
<feature type="transmembrane region" description="Helical" evidence="10">
    <location>
        <begin position="345"/>
        <end position="364"/>
    </location>
</feature>
<evidence type="ECO:0000313" key="13">
    <source>
        <dbReference type="Proteomes" id="UP001152759"/>
    </source>
</evidence>
<dbReference type="EMBL" id="OU963866">
    <property type="protein sequence ID" value="CAH0772134.1"/>
    <property type="molecule type" value="Genomic_DNA"/>
</dbReference>
<organism evidence="12 13">
    <name type="scientific">Bemisia tabaci</name>
    <name type="common">Sweetpotato whitefly</name>
    <name type="synonym">Aleurodes tabaci</name>
    <dbReference type="NCBI Taxonomy" id="7038"/>
    <lineage>
        <taxon>Eukaryota</taxon>
        <taxon>Metazoa</taxon>
        <taxon>Ecdysozoa</taxon>
        <taxon>Arthropoda</taxon>
        <taxon>Hexapoda</taxon>
        <taxon>Insecta</taxon>
        <taxon>Pterygota</taxon>
        <taxon>Neoptera</taxon>
        <taxon>Paraneoptera</taxon>
        <taxon>Hemiptera</taxon>
        <taxon>Sternorrhyncha</taxon>
        <taxon>Aleyrodoidea</taxon>
        <taxon>Aleyrodidae</taxon>
        <taxon>Aleyrodinae</taxon>
        <taxon>Bemisia</taxon>
    </lineage>
</organism>
<dbReference type="InterPro" id="IPR045221">
    <property type="entry name" value="Sphingomyelin_synth-like"/>
</dbReference>
<feature type="compositionally biased region" description="Gly residues" evidence="9">
    <location>
        <begin position="40"/>
        <end position="56"/>
    </location>
</feature>
<evidence type="ECO:0000256" key="1">
    <source>
        <dbReference type="ARBA" id="ARBA00004141"/>
    </source>
</evidence>
<protein>
    <recommendedName>
        <fullName evidence="11">Sphingomyelin synthase-like domain-containing protein</fullName>
    </recommendedName>
</protein>
<dbReference type="Proteomes" id="UP001152759">
    <property type="component" value="Chromosome 5"/>
</dbReference>
<evidence type="ECO:0000256" key="10">
    <source>
        <dbReference type="SAM" id="Phobius"/>
    </source>
</evidence>
<accession>A0A9P0G5D3</accession>
<dbReference type="GO" id="GO:0046513">
    <property type="term" value="P:ceramide biosynthetic process"/>
    <property type="evidence" value="ECO:0007669"/>
    <property type="project" value="TreeGrafter"/>
</dbReference>
<feature type="region of interest" description="Disordered" evidence="9">
    <location>
        <begin position="114"/>
        <end position="153"/>
    </location>
</feature>